<dbReference type="Pfam" id="PF01535">
    <property type="entry name" value="PPR"/>
    <property type="match status" value="1"/>
</dbReference>
<keyword evidence="5" id="KW-1185">Reference proteome</keyword>
<dbReference type="InterPro" id="IPR002885">
    <property type="entry name" value="PPR_rpt"/>
</dbReference>
<protein>
    <recommendedName>
        <fullName evidence="6">Pentatricopeptide repeat-containing protein</fullName>
    </recommendedName>
</protein>
<dbReference type="PANTHER" id="PTHR47939:SF13">
    <property type="entry name" value="OS03G0201400 PROTEIN"/>
    <property type="match status" value="1"/>
</dbReference>
<sequence>MDIVNPVEIDEALEIFDEFRKTLASSVACYNCMINGLCKNGMVDVATEVFIELSEKGLTFDVGIYMTLIKAIAKAESMEGVLNLIYRLENLGVDMYDTICNDTISFLCKQKCPLAATEVYMVLRKNQLLVTCKSYYSILKGLIDDGKIWLSQLLIGSFMKDYGIAEPKLSNILLCYLSLKDINSALCFLSKMKDNDSSITFPVCALKVLMKTGRFLAAYELVMGAKHNLPVMEMVDYSIIVDGLCKGGYPVKALNLCAFVKKMGVVFNIITYNSVINGLCRQGCLVEAFRLFDSLEKINLIPSEITYATLIDNLCKEGYLVDAKKLLERMLLKGYNGNTRIYNSFIHGYCKFGQLEEALMILDHMEIKYHDPDEFTVSSVIYGFCQKGDMEGALGFYFEHKGESVSSSTVSSREINDLELASVDKVDNMVENPGDLKRISHCNFFDSYYSLIAPLCLKGELREANILAKEMLASLDGDC</sequence>
<dbReference type="EMBL" id="JAPFFI010000017">
    <property type="protein sequence ID" value="KAJ6354981.1"/>
    <property type="molecule type" value="Genomic_DNA"/>
</dbReference>
<evidence type="ECO:0000256" key="2">
    <source>
        <dbReference type="ARBA" id="ARBA00022737"/>
    </source>
</evidence>
<keyword evidence="2" id="KW-0677">Repeat</keyword>
<dbReference type="PROSITE" id="PS51375">
    <property type="entry name" value="PPR"/>
    <property type="match status" value="4"/>
</dbReference>
<reference evidence="4" key="1">
    <citation type="submission" date="2022-10" db="EMBL/GenBank/DDBJ databases">
        <authorList>
            <person name="Hyden B.L."/>
            <person name="Feng K."/>
            <person name="Yates T."/>
            <person name="Jawdy S."/>
            <person name="Smart L.B."/>
            <person name="Muchero W."/>
        </authorList>
    </citation>
    <scope>NUCLEOTIDE SEQUENCE</scope>
    <source>
        <tissue evidence="4">Shoot tip</tissue>
    </source>
</reference>
<dbReference type="Proteomes" id="UP001141253">
    <property type="component" value="Chromosome 18"/>
</dbReference>
<feature type="repeat" description="PPR" evidence="3">
    <location>
        <begin position="303"/>
        <end position="337"/>
    </location>
</feature>
<feature type="repeat" description="PPR" evidence="3">
    <location>
        <begin position="26"/>
        <end position="60"/>
    </location>
</feature>
<feature type="repeat" description="PPR" evidence="3">
    <location>
        <begin position="338"/>
        <end position="372"/>
    </location>
</feature>
<reference evidence="4" key="2">
    <citation type="journal article" date="2023" name="Int. J. Mol. Sci.">
        <title>De Novo Assembly and Annotation of 11 Diverse Shrub Willow (Salix) Genomes Reveals Novel Gene Organization in Sex-Linked Regions.</title>
        <authorList>
            <person name="Hyden B."/>
            <person name="Feng K."/>
            <person name="Yates T.B."/>
            <person name="Jawdy S."/>
            <person name="Cereghino C."/>
            <person name="Smart L.B."/>
            <person name="Muchero W."/>
        </authorList>
    </citation>
    <scope>NUCLEOTIDE SEQUENCE</scope>
    <source>
        <tissue evidence="4">Shoot tip</tissue>
    </source>
</reference>
<dbReference type="NCBIfam" id="TIGR00756">
    <property type="entry name" value="PPR"/>
    <property type="match status" value="4"/>
</dbReference>
<dbReference type="Gene3D" id="1.25.40.10">
    <property type="entry name" value="Tetratricopeptide repeat domain"/>
    <property type="match status" value="3"/>
</dbReference>
<comment type="similarity">
    <text evidence="1">Belongs to the PPR family. P subfamily.</text>
</comment>
<dbReference type="Pfam" id="PF13041">
    <property type="entry name" value="PPR_2"/>
    <property type="match status" value="3"/>
</dbReference>
<dbReference type="InterPro" id="IPR011990">
    <property type="entry name" value="TPR-like_helical_dom_sf"/>
</dbReference>
<dbReference type="PANTHER" id="PTHR47939">
    <property type="entry name" value="MEMBRANE-ASSOCIATED SALT-INDUCIBLE PROTEIN-LIKE"/>
    <property type="match status" value="1"/>
</dbReference>
<accession>A0ABQ9APV0</accession>
<proteinExistence type="inferred from homology"/>
<organism evidence="4 5">
    <name type="scientific">Salix suchowensis</name>
    <dbReference type="NCBI Taxonomy" id="1278906"/>
    <lineage>
        <taxon>Eukaryota</taxon>
        <taxon>Viridiplantae</taxon>
        <taxon>Streptophyta</taxon>
        <taxon>Embryophyta</taxon>
        <taxon>Tracheophyta</taxon>
        <taxon>Spermatophyta</taxon>
        <taxon>Magnoliopsida</taxon>
        <taxon>eudicotyledons</taxon>
        <taxon>Gunneridae</taxon>
        <taxon>Pentapetalae</taxon>
        <taxon>rosids</taxon>
        <taxon>fabids</taxon>
        <taxon>Malpighiales</taxon>
        <taxon>Salicaceae</taxon>
        <taxon>Saliceae</taxon>
        <taxon>Salix</taxon>
    </lineage>
</organism>
<gene>
    <name evidence="4" type="ORF">OIU77_005558</name>
</gene>
<evidence type="ECO:0000256" key="1">
    <source>
        <dbReference type="ARBA" id="ARBA00007626"/>
    </source>
</evidence>
<evidence type="ECO:0000313" key="4">
    <source>
        <dbReference type="EMBL" id="KAJ6354981.1"/>
    </source>
</evidence>
<name>A0ABQ9APV0_9ROSI</name>
<evidence type="ECO:0008006" key="6">
    <source>
        <dbReference type="Google" id="ProtNLM"/>
    </source>
</evidence>
<comment type="caution">
    <text evidence="4">The sequence shown here is derived from an EMBL/GenBank/DDBJ whole genome shotgun (WGS) entry which is preliminary data.</text>
</comment>
<evidence type="ECO:0000313" key="5">
    <source>
        <dbReference type="Proteomes" id="UP001141253"/>
    </source>
</evidence>
<feature type="repeat" description="PPR" evidence="3">
    <location>
        <begin position="268"/>
        <end position="302"/>
    </location>
</feature>
<evidence type="ECO:0000256" key="3">
    <source>
        <dbReference type="PROSITE-ProRule" id="PRU00708"/>
    </source>
</evidence>
<dbReference type="InterPro" id="IPR050667">
    <property type="entry name" value="PPR-containing_protein"/>
</dbReference>